<keyword evidence="5" id="KW-0539">Nucleus</keyword>
<keyword evidence="8" id="KW-1185">Reference proteome</keyword>
<dbReference type="STRING" id="765440.A0A0C3BM72"/>
<dbReference type="InParanoid" id="A0A0C3BM72"/>
<comment type="subcellular location">
    <subcellularLocation>
        <location evidence="2">Nucleus</location>
        <location evidence="2">Nucleolus</location>
    </subcellularLocation>
</comment>
<comment type="similarity">
    <text evidence="3">Belongs to the NOP16 family.</text>
</comment>
<name>A0A0C3BM72_PILCF</name>
<dbReference type="InterPro" id="IPR019002">
    <property type="entry name" value="Ribosome_biogenesis_Nop16"/>
</dbReference>
<dbReference type="AlphaFoldDB" id="A0A0C3BM72"/>
<dbReference type="PANTHER" id="PTHR13243:SF1">
    <property type="entry name" value="NUCLEOLAR PROTEIN 16"/>
    <property type="match status" value="1"/>
</dbReference>
<dbReference type="HOGENOM" id="CLU_078857_1_0_1"/>
<feature type="region of interest" description="Disordered" evidence="6">
    <location>
        <begin position="68"/>
        <end position="106"/>
    </location>
</feature>
<dbReference type="Proteomes" id="UP000054166">
    <property type="component" value="Unassembled WGS sequence"/>
</dbReference>
<dbReference type="OrthoDB" id="285729at2759"/>
<dbReference type="FunCoup" id="A0A0C3BM72">
    <property type="interactions" value="130"/>
</dbReference>
<dbReference type="EMBL" id="KN832979">
    <property type="protein sequence ID" value="KIM87573.1"/>
    <property type="molecule type" value="Genomic_DNA"/>
</dbReference>
<sequence>MANPRQRRKARSSSHKPVSHSHRAKKLLKKTPPIRGPKLLQDAWDKHKTVRQNYAALGLVHTLNPLASGGAEHDPTKASVSQTILAPEPSRSDASQAGPFASTSSITPIPKGYGKIIRDTEGNVVRIELSEDQEERAEHPAEEDETLGLRDPDVEKQVITTWVTELGGGKGSGAGIVQSLEKLSSSLSTSGPRHTSSLETLYLERLVRKHGEDVEKMARDRRLNPEQRTPGELRRGIRRAGGTGVLLRVAGDAS</sequence>
<evidence type="ECO:0000256" key="4">
    <source>
        <dbReference type="ARBA" id="ARBA00015522"/>
    </source>
</evidence>
<evidence type="ECO:0000313" key="7">
    <source>
        <dbReference type="EMBL" id="KIM87573.1"/>
    </source>
</evidence>
<evidence type="ECO:0000256" key="5">
    <source>
        <dbReference type="ARBA" id="ARBA00023242"/>
    </source>
</evidence>
<evidence type="ECO:0000256" key="2">
    <source>
        <dbReference type="ARBA" id="ARBA00004604"/>
    </source>
</evidence>
<dbReference type="GO" id="GO:0042273">
    <property type="term" value="P:ribosomal large subunit biogenesis"/>
    <property type="evidence" value="ECO:0007669"/>
    <property type="project" value="TreeGrafter"/>
</dbReference>
<evidence type="ECO:0000256" key="1">
    <source>
        <dbReference type="ARBA" id="ARBA00002889"/>
    </source>
</evidence>
<dbReference type="PANTHER" id="PTHR13243">
    <property type="entry name" value="HSPC111 PROTEIN-RELATED"/>
    <property type="match status" value="1"/>
</dbReference>
<evidence type="ECO:0000256" key="6">
    <source>
        <dbReference type="SAM" id="MobiDB-lite"/>
    </source>
</evidence>
<organism evidence="7 8">
    <name type="scientific">Piloderma croceum (strain F 1598)</name>
    <dbReference type="NCBI Taxonomy" id="765440"/>
    <lineage>
        <taxon>Eukaryota</taxon>
        <taxon>Fungi</taxon>
        <taxon>Dikarya</taxon>
        <taxon>Basidiomycota</taxon>
        <taxon>Agaricomycotina</taxon>
        <taxon>Agaricomycetes</taxon>
        <taxon>Agaricomycetidae</taxon>
        <taxon>Atheliales</taxon>
        <taxon>Atheliaceae</taxon>
        <taxon>Piloderma</taxon>
    </lineage>
</organism>
<reference evidence="7 8" key="1">
    <citation type="submission" date="2014-04" db="EMBL/GenBank/DDBJ databases">
        <authorList>
            <consortium name="DOE Joint Genome Institute"/>
            <person name="Kuo A."/>
            <person name="Tarkka M."/>
            <person name="Buscot F."/>
            <person name="Kohler A."/>
            <person name="Nagy L.G."/>
            <person name="Floudas D."/>
            <person name="Copeland A."/>
            <person name="Barry K.W."/>
            <person name="Cichocki N."/>
            <person name="Veneault-Fourrey C."/>
            <person name="LaButti K."/>
            <person name="Lindquist E.A."/>
            <person name="Lipzen A."/>
            <person name="Lundell T."/>
            <person name="Morin E."/>
            <person name="Murat C."/>
            <person name="Sun H."/>
            <person name="Tunlid A."/>
            <person name="Henrissat B."/>
            <person name="Grigoriev I.V."/>
            <person name="Hibbett D.S."/>
            <person name="Martin F."/>
            <person name="Nordberg H.P."/>
            <person name="Cantor M.N."/>
            <person name="Hua S.X."/>
        </authorList>
    </citation>
    <scope>NUCLEOTIDE SEQUENCE [LARGE SCALE GENOMIC DNA]</scope>
    <source>
        <strain evidence="7 8">F 1598</strain>
    </source>
</reference>
<protein>
    <recommendedName>
        <fullName evidence="4">Nucleolar protein 16</fullName>
    </recommendedName>
</protein>
<dbReference type="Pfam" id="PF09420">
    <property type="entry name" value="Nop16"/>
    <property type="match status" value="1"/>
</dbReference>
<evidence type="ECO:0000256" key="3">
    <source>
        <dbReference type="ARBA" id="ARBA00008479"/>
    </source>
</evidence>
<feature type="region of interest" description="Disordered" evidence="6">
    <location>
        <begin position="1"/>
        <end position="37"/>
    </location>
</feature>
<feature type="compositionally biased region" description="Basic residues" evidence="6">
    <location>
        <begin position="1"/>
        <end position="29"/>
    </location>
</feature>
<comment type="function">
    <text evidence="1">Involved in the biogenesis of the 60S ribosomal subunit.</text>
</comment>
<evidence type="ECO:0000313" key="8">
    <source>
        <dbReference type="Proteomes" id="UP000054166"/>
    </source>
</evidence>
<reference evidence="8" key="2">
    <citation type="submission" date="2015-01" db="EMBL/GenBank/DDBJ databases">
        <title>Evolutionary Origins and Diversification of the Mycorrhizal Mutualists.</title>
        <authorList>
            <consortium name="DOE Joint Genome Institute"/>
            <consortium name="Mycorrhizal Genomics Consortium"/>
            <person name="Kohler A."/>
            <person name="Kuo A."/>
            <person name="Nagy L.G."/>
            <person name="Floudas D."/>
            <person name="Copeland A."/>
            <person name="Barry K.W."/>
            <person name="Cichocki N."/>
            <person name="Veneault-Fourrey C."/>
            <person name="LaButti K."/>
            <person name="Lindquist E.A."/>
            <person name="Lipzen A."/>
            <person name="Lundell T."/>
            <person name="Morin E."/>
            <person name="Murat C."/>
            <person name="Riley R."/>
            <person name="Ohm R."/>
            <person name="Sun H."/>
            <person name="Tunlid A."/>
            <person name="Henrissat B."/>
            <person name="Grigoriev I.V."/>
            <person name="Hibbett D.S."/>
            <person name="Martin F."/>
        </authorList>
    </citation>
    <scope>NUCLEOTIDE SEQUENCE [LARGE SCALE GENOMIC DNA]</scope>
    <source>
        <strain evidence="8">F 1598</strain>
    </source>
</reference>
<dbReference type="GO" id="GO:0005730">
    <property type="term" value="C:nucleolus"/>
    <property type="evidence" value="ECO:0007669"/>
    <property type="project" value="UniProtKB-SubCell"/>
</dbReference>
<proteinExistence type="inferred from homology"/>
<accession>A0A0C3BM72</accession>
<gene>
    <name evidence="7" type="ORF">PILCRDRAFT_815131</name>
</gene>